<reference evidence="1" key="2">
    <citation type="journal article" date="2022" name="Microb. Genom.">
        <title>A chromosome-scale genome assembly of the tomato pathogen Cladosporium fulvum reveals a compartmentalized genome architecture and the presence of a dispensable chromosome.</title>
        <authorList>
            <person name="Zaccaron A.Z."/>
            <person name="Chen L.H."/>
            <person name="Samaras A."/>
            <person name="Stergiopoulos I."/>
        </authorList>
    </citation>
    <scope>NUCLEOTIDE SEQUENCE</scope>
    <source>
        <strain evidence="1">Race5_Kim</strain>
    </source>
</reference>
<dbReference type="InterPro" id="IPR001128">
    <property type="entry name" value="Cyt_P450"/>
</dbReference>
<dbReference type="KEGG" id="ffu:CLAFUR5_13183"/>
<reference evidence="1" key="1">
    <citation type="submission" date="2021-12" db="EMBL/GenBank/DDBJ databases">
        <authorList>
            <person name="Zaccaron A."/>
            <person name="Stergiopoulos I."/>
        </authorList>
    </citation>
    <scope>NUCLEOTIDE SEQUENCE</scope>
    <source>
        <strain evidence="1">Race5_Kim</strain>
    </source>
</reference>
<dbReference type="GeneID" id="71993061"/>
<proteinExistence type="predicted"/>
<dbReference type="GO" id="GO:0005506">
    <property type="term" value="F:iron ion binding"/>
    <property type="evidence" value="ECO:0007669"/>
    <property type="project" value="InterPro"/>
</dbReference>
<dbReference type="GO" id="GO:0020037">
    <property type="term" value="F:heme binding"/>
    <property type="evidence" value="ECO:0007669"/>
    <property type="project" value="InterPro"/>
</dbReference>
<dbReference type="Pfam" id="PF00067">
    <property type="entry name" value="p450"/>
    <property type="match status" value="1"/>
</dbReference>
<evidence type="ECO:0000313" key="1">
    <source>
        <dbReference type="EMBL" id="UJO23869.1"/>
    </source>
</evidence>
<keyword evidence="1" id="KW-0560">Oxidoreductase</keyword>
<dbReference type="OrthoDB" id="1470350at2759"/>
<evidence type="ECO:0000313" key="2">
    <source>
        <dbReference type="Proteomes" id="UP000756132"/>
    </source>
</evidence>
<accession>A0A9Q8PK60</accession>
<dbReference type="GO" id="GO:0016705">
    <property type="term" value="F:oxidoreductase activity, acting on paired donors, with incorporation or reduction of molecular oxygen"/>
    <property type="evidence" value="ECO:0007669"/>
    <property type="project" value="InterPro"/>
</dbReference>
<dbReference type="RefSeq" id="XP_047768235.1">
    <property type="nucleotide sequence ID" value="XM_047912331.1"/>
</dbReference>
<dbReference type="SUPFAM" id="SSF48264">
    <property type="entry name" value="Cytochrome P450"/>
    <property type="match status" value="1"/>
</dbReference>
<gene>
    <name evidence="1" type="ORF">CLAFUR5_13183</name>
</gene>
<keyword evidence="2" id="KW-1185">Reference proteome</keyword>
<dbReference type="AlphaFoldDB" id="A0A9Q8PK60"/>
<protein>
    <submittedName>
        <fullName evidence="1">Cytochrome P450 monooxygenase aba1</fullName>
    </submittedName>
</protein>
<dbReference type="EMBL" id="CP090173">
    <property type="protein sequence ID" value="UJO23869.1"/>
    <property type="molecule type" value="Genomic_DNA"/>
</dbReference>
<dbReference type="Gene3D" id="1.10.630.10">
    <property type="entry name" value="Cytochrome P450"/>
    <property type="match status" value="1"/>
</dbReference>
<sequence>MCAFLTSEEYFGPDADTFSPERFMVLEEDERKRMERNVELAFGSGQWMCVGKTIAFMELFKSVFEEREMGGDCADREILSYGVFLETNLMVIG</sequence>
<dbReference type="InterPro" id="IPR036396">
    <property type="entry name" value="Cyt_P450_sf"/>
</dbReference>
<dbReference type="Proteomes" id="UP000756132">
    <property type="component" value="Chromosome 11"/>
</dbReference>
<dbReference type="GO" id="GO:0004497">
    <property type="term" value="F:monooxygenase activity"/>
    <property type="evidence" value="ECO:0007669"/>
    <property type="project" value="UniProtKB-KW"/>
</dbReference>
<keyword evidence="1" id="KW-0503">Monooxygenase</keyword>
<name>A0A9Q8PK60_PASFU</name>
<organism evidence="1 2">
    <name type="scientific">Passalora fulva</name>
    <name type="common">Tomato leaf mold</name>
    <name type="synonym">Cladosporium fulvum</name>
    <dbReference type="NCBI Taxonomy" id="5499"/>
    <lineage>
        <taxon>Eukaryota</taxon>
        <taxon>Fungi</taxon>
        <taxon>Dikarya</taxon>
        <taxon>Ascomycota</taxon>
        <taxon>Pezizomycotina</taxon>
        <taxon>Dothideomycetes</taxon>
        <taxon>Dothideomycetidae</taxon>
        <taxon>Mycosphaerellales</taxon>
        <taxon>Mycosphaerellaceae</taxon>
        <taxon>Fulvia</taxon>
    </lineage>
</organism>